<evidence type="ECO:0000256" key="5">
    <source>
        <dbReference type="ARBA" id="ARBA00022692"/>
    </source>
</evidence>
<comment type="caution">
    <text evidence="9">The sequence shown here is derived from an EMBL/GenBank/DDBJ whole genome shotgun (WGS) entry which is preliminary data.</text>
</comment>
<evidence type="ECO:0000256" key="7">
    <source>
        <dbReference type="ARBA" id="ARBA00023136"/>
    </source>
</evidence>
<dbReference type="CDD" id="cd06550">
    <property type="entry name" value="TM_ABC_iron-siderophores_like"/>
    <property type="match status" value="1"/>
</dbReference>
<dbReference type="PANTHER" id="PTHR30472:SF1">
    <property type="entry name" value="FE(3+) DICITRATE TRANSPORT SYSTEM PERMEASE PROTEIN FECC-RELATED"/>
    <property type="match status" value="1"/>
</dbReference>
<dbReference type="InterPro" id="IPR037294">
    <property type="entry name" value="ABC_BtuC-like"/>
</dbReference>
<feature type="transmembrane region" description="Helical" evidence="8">
    <location>
        <begin position="327"/>
        <end position="347"/>
    </location>
</feature>
<organism evidence="9 10">
    <name type="scientific">Herbiconiux moechotypicola</name>
    <dbReference type="NCBI Taxonomy" id="637393"/>
    <lineage>
        <taxon>Bacteria</taxon>
        <taxon>Bacillati</taxon>
        <taxon>Actinomycetota</taxon>
        <taxon>Actinomycetes</taxon>
        <taxon>Micrococcales</taxon>
        <taxon>Microbacteriaceae</taxon>
        <taxon>Herbiconiux</taxon>
    </lineage>
</organism>
<comment type="subcellular location">
    <subcellularLocation>
        <location evidence="1">Cell membrane</location>
        <topology evidence="1">Multi-pass membrane protein</topology>
    </subcellularLocation>
</comment>
<keyword evidence="6 8" id="KW-1133">Transmembrane helix</keyword>
<dbReference type="Gene3D" id="1.10.3470.10">
    <property type="entry name" value="ABC transporter involved in vitamin B12 uptake, BtuC"/>
    <property type="match status" value="1"/>
</dbReference>
<reference evidence="9 10" key="1">
    <citation type="journal article" date="2019" name="Int. J. Syst. Evol. Microbiol.">
        <title>The Global Catalogue of Microorganisms (GCM) 10K type strain sequencing project: providing services to taxonomists for standard genome sequencing and annotation.</title>
        <authorList>
            <consortium name="The Broad Institute Genomics Platform"/>
            <consortium name="The Broad Institute Genome Sequencing Center for Infectious Disease"/>
            <person name="Wu L."/>
            <person name="Ma J."/>
        </authorList>
    </citation>
    <scope>NUCLEOTIDE SEQUENCE [LARGE SCALE GENOMIC DNA]</scope>
    <source>
        <strain evidence="9 10">JCM 16117</strain>
    </source>
</reference>
<dbReference type="InterPro" id="IPR000522">
    <property type="entry name" value="ABC_transptr_permease_BtuC"/>
</dbReference>
<feature type="transmembrane region" description="Helical" evidence="8">
    <location>
        <begin position="169"/>
        <end position="191"/>
    </location>
</feature>
<protein>
    <submittedName>
        <fullName evidence="9">Iron chelate uptake ABC transporter family permease subunit</fullName>
    </submittedName>
</protein>
<feature type="transmembrane region" description="Helical" evidence="8">
    <location>
        <begin position="300"/>
        <end position="320"/>
    </location>
</feature>
<evidence type="ECO:0000256" key="2">
    <source>
        <dbReference type="ARBA" id="ARBA00007935"/>
    </source>
</evidence>
<evidence type="ECO:0000313" key="9">
    <source>
        <dbReference type="EMBL" id="GAA2228489.1"/>
    </source>
</evidence>
<dbReference type="PANTHER" id="PTHR30472">
    <property type="entry name" value="FERRIC ENTEROBACTIN TRANSPORT SYSTEM PERMEASE PROTEIN"/>
    <property type="match status" value="1"/>
</dbReference>
<accession>A0ABN3DDV8</accession>
<evidence type="ECO:0000256" key="6">
    <source>
        <dbReference type="ARBA" id="ARBA00022989"/>
    </source>
</evidence>
<gene>
    <name evidence="9" type="ORF">GCM10009851_11140</name>
</gene>
<dbReference type="EMBL" id="BAAAQY010000003">
    <property type="protein sequence ID" value="GAA2228489.1"/>
    <property type="molecule type" value="Genomic_DNA"/>
</dbReference>
<keyword evidence="10" id="KW-1185">Reference proteome</keyword>
<dbReference type="SUPFAM" id="SSF81345">
    <property type="entry name" value="ABC transporter involved in vitamin B12 uptake, BtuC"/>
    <property type="match status" value="1"/>
</dbReference>
<keyword evidence="7 8" id="KW-0472">Membrane</keyword>
<feature type="transmembrane region" description="Helical" evidence="8">
    <location>
        <begin position="138"/>
        <end position="162"/>
    </location>
</feature>
<feature type="transmembrane region" description="Helical" evidence="8">
    <location>
        <begin position="113"/>
        <end position="132"/>
    </location>
</feature>
<feature type="transmembrane region" description="Helical" evidence="8">
    <location>
        <begin position="216"/>
        <end position="238"/>
    </location>
</feature>
<dbReference type="Pfam" id="PF01032">
    <property type="entry name" value="FecCD"/>
    <property type="match status" value="1"/>
</dbReference>
<evidence type="ECO:0000256" key="8">
    <source>
        <dbReference type="SAM" id="Phobius"/>
    </source>
</evidence>
<name>A0ABN3DDV8_9MICO</name>
<dbReference type="Proteomes" id="UP001500929">
    <property type="component" value="Unassembled WGS sequence"/>
</dbReference>
<keyword evidence="5 8" id="KW-0812">Transmembrane</keyword>
<evidence type="ECO:0000313" key="10">
    <source>
        <dbReference type="Proteomes" id="UP001500929"/>
    </source>
</evidence>
<feature type="transmembrane region" description="Helical" evidence="8">
    <location>
        <begin position="84"/>
        <end position="101"/>
    </location>
</feature>
<evidence type="ECO:0000256" key="3">
    <source>
        <dbReference type="ARBA" id="ARBA00022448"/>
    </source>
</evidence>
<evidence type="ECO:0000256" key="1">
    <source>
        <dbReference type="ARBA" id="ARBA00004651"/>
    </source>
</evidence>
<sequence>MRQGYAYTVHPDTIQRSATQAPRRPSPLTRAVVIVVLALVTLLATVLSLLLGSNLIDVGAVIGALLDPANDPGAVVWGSRVPRTVLGLMVGFCLGIAGAVMQGQTRNPLADPGIFGVSAGASLAVVIGVYVLGTSSVITTLLLALAGALVASVVVFGVAALGRGLTSPVPLAIAGTAVTALLVAITSYLVLSDETTLAAYRIWVVGSLSGRTLDGAGAAALFALAGLVFAVANVRSLNSLALGTELAHGLGENLVRARIVGLLAITLLTASAVAITGPIGFIGLTAPHIARRFVGGDHQWLLPASGLIGAALLLLCDVIGRMIGGNAEVPVGVVLAVVGGIAFIVIVRRGKVATL</sequence>
<feature type="transmembrane region" description="Helical" evidence="8">
    <location>
        <begin position="31"/>
        <end position="51"/>
    </location>
</feature>
<keyword evidence="3" id="KW-0813">Transport</keyword>
<feature type="transmembrane region" description="Helical" evidence="8">
    <location>
        <begin position="259"/>
        <end position="280"/>
    </location>
</feature>
<evidence type="ECO:0000256" key="4">
    <source>
        <dbReference type="ARBA" id="ARBA00022475"/>
    </source>
</evidence>
<comment type="similarity">
    <text evidence="2">Belongs to the binding-protein-dependent transport system permease family. FecCD subfamily.</text>
</comment>
<keyword evidence="4" id="KW-1003">Cell membrane</keyword>
<proteinExistence type="inferred from homology"/>